<evidence type="ECO:0000313" key="3">
    <source>
        <dbReference type="EMBL" id="KAJ5173047.1"/>
    </source>
</evidence>
<gene>
    <name evidence="3" type="ORF">N7492_005640</name>
</gene>
<dbReference type="EMBL" id="JAPQKO010000003">
    <property type="protein sequence ID" value="KAJ5173047.1"/>
    <property type="molecule type" value="Genomic_DNA"/>
</dbReference>
<sequence length="718" mass="81907">MAPLYTRQNHSLIPAPPRPPKGPSTPPVEVTTSIDPKVFAELFAGTVGIFFLAVVVWKTGQFIRSFSRHRVLKKGNLATDRYARTWYGWIPLETHQRNKAFFIRIFTHLSRWTAWKSTRTDYRWVWWDPEQEAMKARGRDQRSLRWLPECIKSYEATPADAIWNCRPQVECHGILLDGSQPEQPPSDVSSPRSCETIFNPSSQRCSVQYSRSREKGLSISKEASKGNRMRSNGFNSDSHSEDSQWSNARTARNSLGMSHETGSLSHASLSRSSSEDAGSLLFSNCDGSSSPKQFGGVGRPNLAYLPSLQESAELSAYRELRVPYRRPAPRKHRAWSAQMQVKKQLDFANLRDSSGPPGTPATDILGSVFSEASASGSLVNRGIEGSWRRRTPLEKISLAFDQKSTSSQIDPDAGWNRGKYPTVPIRHRPTPMQTPLINNAWQSLRTPKAPLAKGTTHDAHFDLEVITQSYHSRRYFASGDSSNEVRPAEELVDCEVRLVDQLDRKLMWMFNETTPGQKPYHFARLANHWLNRETWIVIDPVSRISIDKRRERGDPRFNVPYPERDFGARPKYPVPLRRRAYRPRIDSWRAAVNRQRRVSGVRDAIRTVMLYEDSAEEPPDGKIDTACWMLPKPPQGFDMSTNQKNAWYEGGYGWQEKLENWQQVRRGYRLHQAIHEGRANRNRVKELARNVNERCRTVSAKLIPRELVSTASAGAPEL</sequence>
<proteinExistence type="predicted"/>
<feature type="transmembrane region" description="Helical" evidence="2">
    <location>
        <begin position="38"/>
        <end position="57"/>
    </location>
</feature>
<reference evidence="3" key="1">
    <citation type="submission" date="2022-11" db="EMBL/GenBank/DDBJ databases">
        <authorList>
            <person name="Petersen C."/>
        </authorList>
    </citation>
    <scope>NUCLEOTIDE SEQUENCE</scope>
    <source>
        <strain evidence="3">IBT 21917</strain>
    </source>
</reference>
<accession>A0A9W9IDS3</accession>
<reference evidence="3" key="2">
    <citation type="journal article" date="2023" name="IMA Fungus">
        <title>Comparative genomic study of the Penicillium genus elucidates a diverse pangenome and 15 lateral gene transfer events.</title>
        <authorList>
            <person name="Petersen C."/>
            <person name="Sorensen T."/>
            <person name="Nielsen M.R."/>
            <person name="Sondergaard T.E."/>
            <person name="Sorensen J.L."/>
            <person name="Fitzpatrick D.A."/>
            <person name="Frisvad J.C."/>
            <person name="Nielsen K.L."/>
        </authorList>
    </citation>
    <scope>NUCLEOTIDE SEQUENCE</scope>
    <source>
        <strain evidence="3">IBT 21917</strain>
    </source>
</reference>
<keyword evidence="2" id="KW-0472">Membrane</keyword>
<organism evidence="3 4">
    <name type="scientific">Penicillium capsulatum</name>
    <dbReference type="NCBI Taxonomy" id="69766"/>
    <lineage>
        <taxon>Eukaryota</taxon>
        <taxon>Fungi</taxon>
        <taxon>Dikarya</taxon>
        <taxon>Ascomycota</taxon>
        <taxon>Pezizomycotina</taxon>
        <taxon>Eurotiomycetes</taxon>
        <taxon>Eurotiomycetidae</taxon>
        <taxon>Eurotiales</taxon>
        <taxon>Aspergillaceae</taxon>
        <taxon>Penicillium</taxon>
    </lineage>
</organism>
<dbReference type="Proteomes" id="UP001146351">
    <property type="component" value="Unassembled WGS sequence"/>
</dbReference>
<protein>
    <submittedName>
        <fullName evidence="3">Uncharacterized protein</fullName>
    </submittedName>
</protein>
<comment type="caution">
    <text evidence="3">The sequence shown here is derived from an EMBL/GenBank/DDBJ whole genome shotgun (WGS) entry which is preliminary data.</text>
</comment>
<feature type="region of interest" description="Disordered" evidence="1">
    <location>
        <begin position="205"/>
        <end position="248"/>
    </location>
</feature>
<evidence type="ECO:0000256" key="2">
    <source>
        <dbReference type="SAM" id="Phobius"/>
    </source>
</evidence>
<keyword evidence="4" id="KW-1185">Reference proteome</keyword>
<keyword evidence="2" id="KW-0812">Transmembrane</keyword>
<dbReference type="OrthoDB" id="5346728at2759"/>
<evidence type="ECO:0000313" key="4">
    <source>
        <dbReference type="Proteomes" id="UP001146351"/>
    </source>
</evidence>
<dbReference type="AlphaFoldDB" id="A0A9W9IDS3"/>
<feature type="compositionally biased region" description="Polar residues" evidence="1">
    <location>
        <begin position="229"/>
        <end position="248"/>
    </location>
</feature>
<keyword evidence="2" id="KW-1133">Transmembrane helix</keyword>
<evidence type="ECO:0000256" key="1">
    <source>
        <dbReference type="SAM" id="MobiDB-lite"/>
    </source>
</evidence>
<name>A0A9W9IDS3_9EURO</name>